<dbReference type="EMBL" id="CP012034">
    <property type="protein sequence ID" value="AKP66310.1"/>
    <property type="molecule type" value="Genomic_DNA"/>
</dbReference>
<dbReference type="GO" id="GO:0016757">
    <property type="term" value="F:glycosyltransferase activity"/>
    <property type="evidence" value="ECO:0007669"/>
    <property type="project" value="UniProtKB-KW"/>
</dbReference>
<gene>
    <name evidence="6" type="ORF">ABM34_01250</name>
</gene>
<dbReference type="AlphaFoldDB" id="A0A0H4QXV8"/>
<feature type="domain" description="Glycosyltransferase 2-like" evidence="5">
    <location>
        <begin position="150"/>
        <end position="365"/>
    </location>
</feature>
<keyword evidence="3" id="KW-0808">Transferase</keyword>
<reference evidence="7" key="1">
    <citation type="submission" date="2015-07" db="EMBL/GenBank/DDBJ databases">
        <title>Lactobacillus ginsenosidimutans/EMML 3141/ whole genome sequencing.</title>
        <authorList>
            <person name="Kim M.K."/>
            <person name="Im W.-T."/>
            <person name="Srinivasan S."/>
            <person name="Lee J.-J."/>
        </authorList>
    </citation>
    <scope>NUCLEOTIDE SEQUENCE [LARGE SCALE GENOMIC DNA]</scope>
    <source>
        <strain evidence="7">EMML 3041</strain>
    </source>
</reference>
<dbReference type="SUPFAM" id="SSF53448">
    <property type="entry name" value="Nucleotide-diphospho-sugar transferases"/>
    <property type="match status" value="1"/>
</dbReference>
<evidence type="ECO:0000256" key="3">
    <source>
        <dbReference type="ARBA" id="ARBA00022679"/>
    </source>
</evidence>
<protein>
    <recommendedName>
        <fullName evidence="5">Glycosyltransferase 2-like domain-containing protein</fullName>
    </recommendedName>
</protein>
<evidence type="ECO:0000313" key="7">
    <source>
        <dbReference type="Proteomes" id="UP000036106"/>
    </source>
</evidence>
<name>A0A0H4QXV8_9LACO</name>
<dbReference type="Gene3D" id="3.90.550.10">
    <property type="entry name" value="Spore Coat Polysaccharide Biosynthesis Protein SpsA, Chain A"/>
    <property type="match status" value="1"/>
</dbReference>
<feature type="transmembrane region" description="Helical" evidence="4">
    <location>
        <begin position="390"/>
        <end position="410"/>
    </location>
</feature>
<evidence type="ECO:0000256" key="1">
    <source>
        <dbReference type="ARBA" id="ARBA00006739"/>
    </source>
</evidence>
<comment type="similarity">
    <text evidence="1">Belongs to the glycosyltransferase 2 family.</text>
</comment>
<dbReference type="Proteomes" id="UP000036106">
    <property type="component" value="Chromosome"/>
</dbReference>
<keyword evidence="4" id="KW-0472">Membrane</keyword>
<dbReference type="InterPro" id="IPR001173">
    <property type="entry name" value="Glyco_trans_2-like"/>
</dbReference>
<feature type="transmembrane region" description="Helical" evidence="4">
    <location>
        <begin position="347"/>
        <end position="369"/>
    </location>
</feature>
<accession>A0A0H4QXV8</accession>
<evidence type="ECO:0000256" key="2">
    <source>
        <dbReference type="ARBA" id="ARBA00022676"/>
    </source>
</evidence>
<dbReference type="KEGG" id="lgn:ABM34_01250"/>
<proteinExistence type="inferred from homology"/>
<evidence type="ECO:0000313" key="6">
    <source>
        <dbReference type="EMBL" id="AKP66310.1"/>
    </source>
</evidence>
<dbReference type="PANTHER" id="PTHR43630:SF1">
    <property type="entry name" value="POLY-BETA-1,6-N-ACETYL-D-GLUCOSAMINE SYNTHASE"/>
    <property type="match status" value="1"/>
</dbReference>
<dbReference type="PATRIC" id="fig|1007676.4.peg.261"/>
<sequence>MKIILFTKILLLVSLVTFLSYLLWFSVFYLERVKNVKCDVDQTPYDLFIMIPLLDEEDTVPSYVKTMILELNKLQDNISTNIVLINDGSTDDTLNRLHKVQQDVYSPNTKVYVLNRELPHAREGKGSALNYGIDFITKLPSSYDSQHTIVGIVDADGFISAEHMKMVIGAFQNNHVGMVQTAVSMNNTSHNWLSKMQDMEFLGANSFMQESRNKLGQAIACGNGQFTTLKMADSVRWGNSLLEDFEFTIRGLLKGFKTIFISQAIVYQEAVRKAHPLFKQRIRWCQGSMQCWIKYSGKILKSPFIKNTIKMDMLLFLTLPFFSMVLNVANSFSAILQFNNIFNQKPLPVVIVFLTVLLFTLFVWLLMALEYHQNTDRFSLFRCVIRSWECIIYNYILSFIPYFAFTYLMMGRVKWDKTSHGQTVKASN</sequence>
<keyword evidence="7" id="KW-1185">Reference proteome</keyword>
<feature type="transmembrane region" description="Helical" evidence="4">
    <location>
        <begin position="6"/>
        <end position="30"/>
    </location>
</feature>
<dbReference type="PANTHER" id="PTHR43630">
    <property type="entry name" value="POLY-BETA-1,6-N-ACETYL-D-GLUCOSAMINE SYNTHASE"/>
    <property type="match status" value="1"/>
</dbReference>
<evidence type="ECO:0000256" key="4">
    <source>
        <dbReference type="SAM" id="Phobius"/>
    </source>
</evidence>
<feature type="transmembrane region" description="Helical" evidence="4">
    <location>
        <begin position="314"/>
        <end position="335"/>
    </location>
</feature>
<keyword evidence="2" id="KW-0328">Glycosyltransferase</keyword>
<keyword evidence="4" id="KW-1133">Transmembrane helix</keyword>
<dbReference type="InterPro" id="IPR029044">
    <property type="entry name" value="Nucleotide-diphossugar_trans"/>
</dbReference>
<evidence type="ECO:0000259" key="5">
    <source>
        <dbReference type="Pfam" id="PF13632"/>
    </source>
</evidence>
<dbReference type="Pfam" id="PF13632">
    <property type="entry name" value="Glyco_trans_2_3"/>
    <property type="match status" value="1"/>
</dbReference>
<dbReference type="RefSeq" id="WP_048702592.1">
    <property type="nucleotide sequence ID" value="NZ_CP012034.1"/>
</dbReference>
<dbReference type="STRING" id="1007676.ABM34_01250"/>
<organism evidence="6 7">
    <name type="scientific">Companilactobacillus ginsenosidimutans</name>
    <dbReference type="NCBI Taxonomy" id="1007676"/>
    <lineage>
        <taxon>Bacteria</taxon>
        <taxon>Bacillati</taxon>
        <taxon>Bacillota</taxon>
        <taxon>Bacilli</taxon>
        <taxon>Lactobacillales</taxon>
        <taxon>Lactobacillaceae</taxon>
        <taxon>Companilactobacillus</taxon>
    </lineage>
</organism>
<keyword evidence="4" id="KW-0812">Transmembrane</keyword>
<dbReference type="OrthoDB" id="9766299at2"/>